<evidence type="ECO:0000256" key="1">
    <source>
        <dbReference type="SAM" id="MobiDB-lite"/>
    </source>
</evidence>
<gene>
    <name evidence="2" type="ORF">Bca52824_018070</name>
</gene>
<sequence length="253" mass="28642">MNRKCGDVQIGYDTAKQKRKEPFRDMPNLQANHRFCNPNSLEAIPLTSIYYRLFKTIDNHKVPSYTIPTYQQISKLSPQTPLNKRRCILGLDKMKDQVTDTPDTPSFQSCLTSLSKDLQKRSFKSNKTVGCHQSRTSSNVLKDITNIAHLRKTKCSERSSTFNASTESIEEENGLVGTDLWIIDTDSEQVFDCSSLENTDSENDESDLDDPMDFESEYEPNEIINKNPNSSVGVLKAPKSSPQTLFGENEQNV</sequence>
<proteinExistence type="predicted"/>
<keyword evidence="3" id="KW-1185">Reference proteome</keyword>
<comment type="caution">
    <text evidence="2">The sequence shown here is derived from an EMBL/GenBank/DDBJ whole genome shotgun (WGS) entry which is preliminary data.</text>
</comment>
<reference evidence="2 3" key="1">
    <citation type="submission" date="2020-02" db="EMBL/GenBank/DDBJ databases">
        <authorList>
            <person name="Ma Q."/>
            <person name="Huang Y."/>
            <person name="Song X."/>
            <person name="Pei D."/>
        </authorList>
    </citation>
    <scope>NUCLEOTIDE SEQUENCE [LARGE SCALE GENOMIC DNA]</scope>
    <source>
        <strain evidence="2">Sxm20200214</strain>
        <tissue evidence="2">Leaf</tissue>
    </source>
</reference>
<organism evidence="2 3">
    <name type="scientific">Brassica carinata</name>
    <name type="common">Ethiopian mustard</name>
    <name type="synonym">Abyssinian cabbage</name>
    <dbReference type="NCBI Taxonomy" id="52824"/>
    <lineage>
        <taxon>Eukaryota</taxon>
        <taxon>Viridiplantae</taxon>
        <taxon>Streptophyta</taxon>
        <taxon>Embryophyta</taxon>
        <taxon>Tracheophyta</taxon>
        <taxon>Spermatophyta</taxon>
        <taxon>Magnoliopsida</taxon>
        <taxon>eudicotyledons</taxon>
        <taxon>Gunneridae</taxon>
        <taxon>Pentapetalae</taxon>
        <taxon>rosids</taxon>
        <taxon>malvids</taxon>
        <taxon>Brassicales</taxon>
        <taxon>Brassicaceae</taxon>
        <taxon>Brassiceae</taxon>
        <taxon>Brassica</taxon>
    </lineage>
</organism>
<feature type="compositionally biased region" description="Polar residues" evidence="1">
    <location>
        <begin position="240"/>
        <end position="253"/>
    </location>
</feature>
<feature type="region of interest" description="Disordered" evidence="1">
    <location>
        <begin position="195"/>
        <end position="253"/>
    </location>
</feature>
<dbReference type="AlphaFoldDB" id="A0A8X8AY55"/>
<dbReference type="Proteomes" id="UP000886595">
    <property type="component" value="Unassembled WGS sequence"/>
</dbReference>
<name>A0A8X8AY55_BRACI</name>
<protein>
    <submittedName>
        <fullName evidence="2">Uncharacterized protein</fullName>
    </submittedName>
</protein>
<feature type="compositionally biased region" description="Acidic residues" evidence="1">
    <location>
        <begin position="199"/>
        <end position="220"/>
    </location>
</feature>
<evidence type="ECO:0000313" key="2">
    <source>
        <dbReference type="EMBL" id="KAG2314948.1"/>
    </source>
</evidence>
<evidence type="ECO:0000313" key="3">
    <source>
        <dbReference type="Proteomes" id="UP000886595"/>
    </source>
</evidence>
<dbReference type="EMBL" id="JAAMPC010000004">
    <property type="protein sequence ID" value="KAG2314948.1"/>
    <property type="molecule type" value="Genomic_DNA"/>
</dbReference>
<accession>A0A8X8AY55</accession>